<feature type="chain" id="PRO_5008709479" evidence="1">
    <location>
        <begin position="28"/>
        <end position="129"/>
    </location>
</feature>
<evidence type="ECO:0000313" key="4">
    <source>
        <dbReference type="Proteomes" id="UP000198253"/>
    </source>
</evidence>
<dbReference type="RefSeq" id="WP_088983164.1">
    <property type="nucleotide sequence ID" value="NZ_LT607413.1"/>
</dbReference>
<dbReference type="PROSITE" id="PS51173">
    <property type="entry name" value="CBM2"/>
    <property type="match status" value="1"/>
</dbReference>
<dbReference type="EMBL" id="LT607413">
    <property type="protein sequence ID" value="SCF22584.1"/>
    <property type="molecule type" value="Genomic_DNA"/>
</dbReference>
<dbReference type="AlphaFoldDB" id="A0A1C4YPG8"/>
<feature type="signal peptide" evidence="1">
    <location>
        <begin position="1"/>
        <end position="27"/>
    </location>
</feature>
<dbReference type="GO" id="GO:0004553">
    <property type="term" value="F:hydrolase activity, hydrolyzing O-glycosyl compounds"/>
    <property type="evidence" value="ECO:0007669"/>
    <property type="project" value="InterPro"/>
</dbReference>
<sequence length="129" mass="13235">MALRMRFAALAALGAIAVAPGATPATAAPADEPPLRCLITTSTVAWANGYQADITIKNISSDRIAWQAKLTVPSGTVTGWDATFTRFGTQYTIDPPTHAPTLGPTAIATFGYTGTGSPALPAVTCTPTD</sequence>
<accession>A0A1C4YPG8</accession>
<dbReference type="OrthoDB" id="5179374at2"/>
<dbReference type="GO" id="GO:0030247">
    <property type="term" value="F:polysaccharide binding"/>
    <property type="evidence" value="ECO:0007669"/>
    <property type="project" value="UniProtKB-UniRule"/>
</dbReference>
<organism evidence="3 4">
    <name type="scientific">Micromonospora echinospora</name>
    <name type="common">Micromonospora purpurea</name>
    <dbReference type="NCBI Taxonomy" id="1877"/>
    <lineage>
        <taxon>Bacteria</taxon>
        <taxon>Bacillati</taxon>
        <taxon>Actinomycetota</taxon>
        <taxon>Actinomycetes</taxon>
        <taxon>Micromonosporales</taxon>
        <taxon>Micromonosporaceae</taxon>
        <taxon>Micromonospora</taxon>
    </lineage>
</organism>
<keyword evidence="1" id="KW-0732">Signal</keyword>
<dbReference type="InParanoid" id="A0A1C4YPG8"/>
<reference evidence="4" key="1">
    <citation type="submission" date="2016-06" db="EMBL/GenBank/DDBJ databases">
        <authorList>
            <person name="Varghese N."/>
            <person name="Submissions Spin"/>
        </authorList>
    </citation>
    <scope>NUCLEOTIDE SEQUENCE [LARGE SCALE GENOMIC DNA]</scope>
    <source>
        <strain evidence="4">DSM 43816</strain>
    </source>
</reference>
<dbReference type="InterPro" id="IPR001919">
    <property type="entry name" value="CBD2"/>
</dbReference>
<dbReference type="GO" id="GO:0005975">
    <property type="term" value="P:carbohydrate metabolic process"/>
    <property type="evidence" value="ECO:0007669"/>
    <property type="project" value="InterPro"/>
</dbReference>
<evidence type="ECO:0000313" key="3">
    <source>
        <dbReference type="EMBL" id="SCF22584.1"/>
    </source>
</evidence>
<dbReference type="InterPro" id="IPR012291">
    <property type="entry name" value="CBM2_carb-bd_dom_sf"/>
</dbReference>
<protein>
    <submittedName>
        <fullName evidence="3">Cellulose binding domain-containing protein</fullName>
    </submittedName>
</protein>
<name>A0A1C4YPG8_MICEC</name>
<dbReference type="SMART" id="SM00637">
    <property type="entry name" value="CBD_II"/>
    <property type="match status" value="1"/>
</dbReference>
<proteinExistence type="predicted"/>
<dbReference type="Proteomes" id="UP000198253">
    <property type="component" value="Chromosome I"/>
</dbReference>
<dbReference type="SUPFAM" id="SSF49384">
    <property type="entry name" value="Carbohydrate-binding domain"/>
    <property type="match status" value="1"/>
</dbReference>
<dbReference type="Gene3D" id="2.60.40.290">
    <property type="match status" value="1"/>
</dbReference>
<feature type="domain" description="CBM2" evidence="2">
    <location>
        <begin position="21"/>
        <end position="128"/>
    </location>
</feature>
<evidence type="ECO:0000259" key="2">
    <source>
        <dbReference type="PROSITE" id="PS51173"/>
    </source>
</evidence>
<dbReference type="InterPro" id="IPR008965">
    <property type="entry name" value="CBM2/CBM3_carb-bd_dom_sf"/>
</dbReference>
<evidence type="ECO:0000256" key="1">
    <source>
        <dbReference type="SAM" id="SignalP"/>
    </source>
</evidence>
<keyword evidence="4" id="KW-1185">Reference proteome</keyword>
<gene>
    <name evidence="3" type="ORF">GA0070618_4208</name>
</gene>
<dbReference type="Pfam" id="PF00553">
    <property type="entry name" value="CBM_2"/>
    <property type="match status" value="1"/>
</dbReference>